<dbReference type="GO" id="GO:0008934">
    <property type="term" value="F:inositol monophosphate 1-phosphatase activity"/>
    <property type="evidence" value="ECO:0007669"/>
    <property type="project" value="TreeGrafter"/>
</dbReference>
<dbReference type="AlphaFoldDB" id="A0A0D8FS16"/>
<feature type="binding site" evidence="4">
    <location>
        <position position="82"/>
    </location>
    <ligand>
        <name>Mg(2+)</name>
        <dbReference type="ChEBI" id="CHEBI:18420"/>
        <label>1</label>
        <note>catalytic</note>
    </ligand>
</feature>
<proteinExistence type="predicted"/>
<dbReference type="eggNOG" id="COG0483">
    <property type="taxonomic scope" value="Bacteria"/>
</dbReference>
<dbReference type="EC" id="3.1.3.25" evidence="5"/>
<dbReference type="GO" id="GO:0007165">
    <property type="term" value="P:signal transduction"/>
    <property type="evidence" value="ECO:0007669"/>
    <property type="project" value="TreeGrafter"/>
</dbReference>
<feature type="binding site" evidence="4">
    <location>
        <position position="63"/>
    </location>
    <ligand>
        <name>Mg(2+)</name>
        <dbReference type="ChEBI" id="CHEBI:18420"/>
        <label>1</label>
        <note>catalytic</note>
    </ligand>
</feature>
<evidence type="ECO:0000256" key="4">
    <source>
        <dbReference type="PIRSR" id="PIRSR600760-2"/>
    </source>
</evidence>
<gene>
    <name evidence="5" type="primary">suhB3</name>
    <name evidence="5" type="ORF">FEAC_25060</name>
</gene>
<keyword evidence="6" id="KW-1185">Reference proteome</keyword>
<dbReference type="GO" id="GO:0046872">
    <property type="term" value="F:metal ion binding"/>
    <property type="evidence" value="ECO:0007669"/>
    <property type="project" value="UniProtKB-KW"/>
</dbReference>
<comment type="cofactor">
    <cofactor evidence="4">
        <name>Mg(2+)</name>
        <dbReference type="ChEBI" id="CHEBI:18420"/>
    </cofactor>
</comment>
<reference evidence="5 6" key="1">
    <citation type="submission" date="2015-01" db="EMBL/GenBank/DDBJ databases">
        <title>Draft genome of the acidophilic iron oxidizer Ferrimicrobium acidiphilum strain T23.</title>
        <authorList>
            <person name="Poehlein A."/>
            <person name="Eisen S."/>
            <person name="Schloemann M."/>
            <person name="Johnson B.D."/>
            <person name="Daniel R."/>
            <person name="Muehling M."/>
        </authorList>
    </citation>
    <scope>NUCLEOTIDE SEQUENCE [LARGE SCALE GENOMIC DNA]</scope>
    <source>
        <strain evidence="5 6">T23</strain>
    </source>
</reference>
<keyword evidence="1 4" id="KW-0479">Metal-binding</keyword>
<dbReference type="RefSeq" id="WP_160290394.1">
    <property type="nucleotide sequence ID" value="NZ_JQKF01000037.1"/>
</dbReference>
<dbReference type="PANTHER" id="PTHR20854:SF4">
    <property type="entry name" value="INOSITOL-1-MONOPHOSPHATASE-RELATED"/>
    <property type="match status" value="1"/>
</dbReference>
<feature type="binding site" evidence="4">
    <location>
        <position position="81"/>
    </location>
    <ligand>
        <name>Mg(2+)</name>
        <dbReference type="ChEBI" id="CHEBI:18420"/>
        <label>1</label>
        <note>catalytic</note>
    </ligand>
</feature>
<evidence type="ECO:0000256" key="1">
    <source>
        <dbReference type="ARBA" id="ARBA00022723"/>
    </source>
</evidence>
<evidence type="ECO:0000256" key="3">
    <source>
        <dbReference type="ARBA" id="ARBA00022842"/>
    </source>
</evidence>
<dbReference type="InterPro" id="IPR000760">
    <property type="entry name" value="Inositol_monophosphatase-like"/>
</dbReference>
<dbReference type="EMBL" id="JXUW01000030">
    <property type="protein sequence ID" value="KJE75729.1"/>
    <property type="molecule type" value="Genomic_DNA"/>
</dbReference>
<dbReference type="Proteomes" id="UP000032336">
    <property type="component" value="Unassembled WGS sequence"/>
</dbReference>
<feature type="binding site" evidence="4">
    <location>
        <position position="79"/>
    </location>
    <ligand>
        <name>Mg(2+)</name>
        <dbReference type="ChEBI" id="CHEBI:18420"/>
        <label>1</label>
        <note>catalytic</note>
    </ligand>
</feature>
<keyword evidence="2 5" id="KW-0378">Hydrolase</keyword>
<dbReference type="GeneID" id="78373528"/>
<organism evidence="5 6">
    <name type="scientific">Ferrimicrobium acidiphilum DSM 19497</name>
    <dbReference type="NCBI Taxonomy" id="1121877"/>
    <lineage>
        <taxon>Bacteria</taxon>
        <taxon>Bacillati</taxon>
        <taxon>Actinomycetota</taxon>
        <taxon>Acidimicrobiia</taxon>
        <taxon>Acidimicrobiales</taxon>
        <taxon>Acidimicrobiaceae</taxon>
        <taxon>Ferrimicrobium</taxon>
    </lineage>
</organism>
<feature type="binding site" evidence="4">
    <location>
        <position position="195"/>
    </location>
    <ligand>
        <name>Mg(2+)</name>
        <dbReference type="ChEBI" id="CHEBI:18420"/>
        <label>1</label>
        <note>catalytic</note>
    </ligand>
</feature>
<dbReference type="PROSITE" id="PS00629">
    <property type="entry name" value="IMP_1"/>
    <property type="match status" value="1"/>
</dbReference>
<evidence type="ECO:0000313" key="6">
    <source>
        <dbReference type="Proteomes" id="UP000032336"/>
    </source>
</evidence>
<dbReference type="Gene3D" id="3.30.540.10">
    <property type="entry name" value="Fructose-1,6-Bisphosphatase, subunit A, domain 1"/>
    <property type="match status" value="1"/>
</dbReference>
<dbReference type="GO" id="GO:0006020">
    <property type="term" value="P:inositol metabolic process"/>
    <property type="evidence" value="ECO:0007669"/>
    <property type="project" value="TreeGrafter"/>
</dbReference>
<dbReference type="SUPFAM" id="SSF56655">
    <property type="entry name" value="Carbohydrate phosphatase"/>
    <property type="match status" value="1"/>
</dbReference>
<protein>
    <submittedName>
        <fullName evidence="5">Inositol-1-monophosphatase</fullName>
        <ecNumber evidence="5">3.1.3.25</ecNumber>
    </submittedName>
</protein>
<comment type="caution">
    <text evidence="5">The sequence shown here is derived from an EMBL/GenBank/DDBJ whole genome shotgun (WGS) entry which is preliminary data.</text>
</comment>
<dbReference type="STRING" id="1121877.FEAC_25060"/>
<dbReference type="PRINTS" id="PR00377">
    <property type="entry name" value="IMPHPHTASES"/>
</dbReference>
<dbReference type="Gene3D" id="3.40.190.80">
    <property type="match status" value="1"/>
</dbReference>
<dbReference type="Pfam" id="PF00459">
    <property type="entry name" value="Inositol_P"/>
    <property type="match status" value="1"/>
</dbReference>
<evidence type="ECO:0000313" key="5">
    <source>
        <dbReference type="EMBL" id="KJE75729.1"/>
    </source>
</evidence>
<accession>A0A0D8FS16</accession>
<keyword evidence="3 4" id="KW-0460">Magnesium</keyword>
<sequence length="252" mass="26439">MEWNHKQLLDLGLQVTDSCLATVNESSDWSATGELRGQHFGDVVADEAGLQHLVDAGVNVFSEESGLLDQGSTVTAVLDPIDGSTNAAREIPYWTSAICLLQRGEPVAAVVRLSGSAGVFTAIRGQGAAFNGRKVVSSSTSLLKKSVVFVNGYPRHYLGWAQMRALGSAALEISLLAKGSGDAFIDCSDGLAVWDYLAAALILVEAGGVVDVQNDDLLAPTLDRGRRKVVAACNSQILNALMSEPGDASLHG</sequence>
<evidence type="ECO:0000256" key="2">
    <source>
        <dbReference type="ARBA" id="ARBA00022801"/>
    </source>
</evidence>
<dbReference type="PANTHER" id="PTHR20854">
    <property type="entry name" value="INOSITOL MONOPHOSPHATASE"/>
    <property type="match status" value="1"/>
</dbReference>
<dbReference type="InterPro" id="IPR020583">
    <property type="entry name" value="Inositol_monoP_metal-BS"/>
</dbReference>
<name>A0A0D8FS16_9ACTN</name>